<evidence type="ECO:0000256" key="5">
    <source>
        <dbReference type="ARBA" id="ARBA00022741"/>
    </source>
</evidence>
<proteinExistence type="predicted"/>
<dbReference type="AlphaFoldDB" id="A0A6M7U4E9"/>
<dbReference type="PRINTS" id="PR00344">
    <property type="entry name" value="BCTRLSENSOR"/>
</dbReference>
<keyword evidence="6" id="KW-0418">Kinase</keyword>
<dbReference type="InterPro" id="IPR036097">
    <property type="entry name" value="HisK_dim/P_sf"/>
</dbReference>
<protein>
    <recommendedName>
        <fullName evidence="2">histidine kinase</fullName>
        <ecNumber evidence="2">2.7.13.3</ecNumber>
    </recommendedName>
</protein>
<dbReference type="PROSITE" id="PS50109">
    <property type="entry name" value="HIS_KIN"/>
    <property type="match status" value="1"/>
</dbReference>
<dbReference type="SMART" id="SM00387">
    <property type="entry name" value="HATPase_c"/>
    <property type="match status" value="1"/>
</dbReference>
<dbReference type="Proteomes" id="UP000093737">
    <property type="component" value="Unassembled WGS sequence"/>
</dbReference>
<comment type="caution">
    <text evidence="9">The sequence shown here is derived from an EMBL/GenBank/DDBJ whole genome shotgun (WGS) entry which is preliminary data.</text>
</comment>
<dbReference type="InterPro" id="IPR003594">
    <property type="entry name" value="HATPase_dom"/>
</dbReference>
<sequence length="356" mass="37800">MSGRSSLPLLWRRPLLPALLVLLAAAIFLADTITNLEIAVAVFYVAIVLIAVRYLDQRGVAMVAAACMALTVLSFFLTRAGSVPAGVINCAISLVAIAVTAYLALRTAAAEASAREAQAQLAHITRVTMLGELTASIAHELNQPLAAIVLNGNAARRWLAAGNPDEAGKAAERIVRDAERASELIKRLRDLTRKAAGKAVRLDVNQLIAETLTLVENEAGRSHVSLRTELAGKLPRAEADPVQIQQVILNLILNAIEATSGEQERDVTIVTSAGKPGEIVIEVRDSGRGLSGVQLDHVFDAFYTTKPEGLGMGLAISRSIIESHGGRIWAQPAMPRGAAFFFLLPAGRTGSRGSNQ</sequence>
<evidence type="ECO:0000256" key="7">
    <source>
        <dbReference type="ARBA" id="ARBA00022840"/>
    </source>
</evidence>
<gene>
    <name evidence="9" type="ORF">A8145_19555</name>
</gene>
<evidence type="ECO:0000256" key="6">
    <source>
        <dbReference type="ARBA" id="ARBA00022777"/>
    </source>
</evidence>
<dbReference type="GO" id="GO:0005524">
    <property type="term" value="F:ATP binding"/>
    <property type="evidence" value="ECO:0007669"/>
    <property type="project" value="UniProtKB-KW"/>
</dbReference>
<keyword evidence="5" id="KW-0547">Nucleotide-binding</keyword>
<dbReference type="InterPro" id="IPR003661">
    <property type="entry name" value="HisK_dim/P_dom"/>
</dbReference>
<evidence type="ECO:0000256" key="8">
    <source>
        <dbReference type="ARBA" id="ARBA00023012"/>
    </source>
</evidence>
<dbReference type="Pfam" id="PF02518">
    <property type="entry name" value="HATPase_c"/>
    <property type="match status" value="1"/>
</dbReference>
<dbReference type="SUPFAM" id="SSF55874">
    <property type="entry name" value="ATPase domain of HSP90 chaperone/DNA topoisomerase II/histidine kinase"/>
    <property type="match status" value="1"/>
</dbReference>
<evidence type="ECO:0000256" key="3">
    <source>
        <dbReference type="ARBA" id="ARBA00022553"/>
    </source>
</evidence>
<accession>A0A6M7U4E9</accession>
<dbReference type="Gene3D" id="3.30.565.10">
    <property type="entry name" value="Histidine kinase-like ATPase, C-terminal domain"/>
    <property type="match status" value="1"/>
</dbReference>
<dbReference type="EC" id="2.7.13.3" evidence="2"/>
<dbReference type="InterPro" id="IPR004358">
    <property type="entry name" value="Sig_transdc_His_kin-like_C"/>
</dbReference>
<name>A0A6M7U4E9_RHILI</name>
<dbReference type="Gene3D" id="1.10.287.130">
    <property type="match status" value="1"/>
</dbReference>
<evidence type="ECO:0000256" key="4">
    <source>
        <dbReference type="ARBA" id="ARBA00022679"/>
    </source>
</evidence>
<dbReference type="GO" id="GO:0000155">
    <property type="term" value="F:phosphorelay sensor kinase activity"/>
    <property type="evidence" value="ECO:0007669"/>
    <property type="project" value="InterPro"/>
</dbReference>
<evidence type="ECO:0000313" key="9">
    <source>
        <dbReference type="EMBL" id="OBQ61898.1"/>
    </source>
</evidence>
<keyword evidence="8" id="KW-0902">Two-component regulatory system</keyword>
<comment type="catalytic activity">
    <reaction evidence="1">
        <text>ATP + protein L-histidine = ADP + protein N-phospho-L-histidine.</text>
        <dbReference type="EC" id="2.7.13.3"/>
    </reaction>
</comment>
<dbReference type="EMBL" id="LYTK01000020">
    <property type="protein sequence ID" value="OBQ61898.1"/>
    <property type="molecule type" value="Genomic_DNA"/>
</dbReference>
<keyword evidence="3" id="KW-0597">Phosphoprotein</keyword>
<evidence type="ECO:0000256" key="1">
    <source>
        <dbReference type="ARBA" id="ARBA00000085"/>
    </source>
</evidence>
<keyword evidence="4" id="KW-0808">Transferase</keyword>
<dbReference type="Pfam" id="PF00512">
    <property type="entry name" value="HisKA"/>
    <property type="match status" value="1"/>
</dbReference>
<evidence type="ECO:0000313" key="10">
    <source>
        <dbReference type="Proteomes" id="UP000093737"/>
    </source>
</evidence>
<dbReference type="PANTHER" id="PTHR43065:SF10">
    <property type="entry name" value="PEROXIDE STRESS-ACTIVATED HISTIDINE KINASE MAK3"/>
    <property type="match status" value="1"/>
</dbReference>
<keyword evidence="7" id="KW-0067">ATP-binding</keyword>
<dbReference type="RefSeq" id="WP_065005569.1">
    <property type="nucleotide sequence ID" value="NZ_CP033334.1"/>
</dbReference>
<reference evidence="9 10" key="1">
    <citation type="submission" date="2016-05" db="EMBL/GenBank/DDBJ databases">
        <authorList>
            <person name="Ramsay J.P."/>
        </authorList>
    </citation>
    <scope>NUCLEOTIDE SEQUENCE [LARGE SCALE GENOMIC DNA]</scope>
    <source>
        <strain evidence="9 10">NZP2042</strain>
    </source>
</reference>
<dbReference type="InterPro" id="IPR036890">
    <property type="entry name" value="HATPase_C_sf"/>
</dbReference>
<evidence type="ECO:0000256" key="2">
    <source>
        <dbReference type="ARBA" id="ARBA00012438"/>
    </source>
</evidence>
<dbReference type="InterPro" id="IPR005467">
    <property type="entry name" value="His_kinase_dom"/>
</dbReference>
<dbReference type="SMART" id="SM00388">
    <property type="entry name" value="HisKA"/>
    <property type="match status" value="1"/>
</dbReference>
<dbReference type="CDD" id="cd00082">
    <property type="entry name" value="HisKA"/>
    <property type="match status" value="1"/>
</dbReference>
<dbReference type="SUPFAM" id="SSF47384">
    <property type="entry name" value="Homodimeric domain of signal transducing histidine kinase"/>
    <property type="match status" value="1"/>
</dbReference>
<dbReference type="PANTHER" id="PTHR43065">
    <property type="entry name" value="SENSOR HISTIDINE KINASE"/>
    <property type="match status" value="1"/>
</dbReference>
<organism evidence="9 10">
    <name type="scientific">Rhizobium loti</name>
    <name type="common">Mesorhizobium loti</name>
    <dbReference type="NCBI Taxonomy" id="381"/>
    <lineage>
        <taxon>Bacteria</taxon>
        <taxon>Pseudomonadati</taxon>
        <taxon>Pseudomonadota</taxon>
        <taxon>Alphaproteobacteria</taxon>
        <taxon>Hyphomicrobiales</taxon>
        <taxon>Phyllobacteriaceae</taxon>
        <taxon>Mesorhizobium</taxon>
    </lineage>
</organism>